<dbReference type="InterPro" id="IPR055235">
    <property type="entry name" value="ASD1_cat"/>
</dbReference>
<comment type="subunit">
    <text evidence="3">Homohexamer; trimer of dimers.</text>
</comment>
<comment type="caution">
    <text evidence="10">The sequence shown here is derived from an EMBL/GenBank/DDBJ whole genome shotgun (WGS) entry which is preliminary data.</text>
</comment>
<name>A0A552V350_9FLAO</name>
<keyword evidence="6" id="KW-0119">Carbohydrate metabolism</keyword>
<dbReference type="GO" id="GO:0046373">
    <property type="term" value="P:L-arabinose metabolic process"/>
    <property type="evidence" value="ECO:0007669"/>
    <property type="project" value="InterPro"/>
</dbReference>
<dbReference type="SUPFAM" id="SSF51011">
    <property type="entry name" value="Glycosyl hydrolase domain"/>
    <property type="match status" value="1"/>
</dbReference>
<dbReference type="Gene3D" id="2.60.40.1180">
    <property type="entry name" value="Golgi alpha-mannosidase II"/>
    <property type="match status" value="1"/>
</dbReference>
<evidence type="ECO:0000313" key="11">
    <source>
        <dbReference type="Proteomes" id="UP000320643"/>
    </source>
</evidence>
<dbReference type="Proteomes" id="UP000320643">
    <property type="component" value="Unassembled WGS sequence"/>
</dbReference>
<dbReference type="InterPro" id="IPR017853">
    <property type="entry name" value="GH"/>
</dbReference>
<dbReference type="AlphaFoldDB" id="A0A552V350"/>
<evidence type="ECO:0000313" key="10">
    <source>
        <dbReference type="EMBL" id="TRW24888.1"/>
    </source>
</evidence>
<evidence type="ECO:0000256" key="2">
    <source>
        <dbReference type="ARBA" id="ARBA00007186"/>
    </source>
</evidence>
<sequence>MHKKYVALLFTAVSLVTGSSLSAQQKSTITLASQENAPTINKHIYGHFAEHLGRCIYDGFYVGEKSTVPNTNGVRNDIIAALKELGIPNLRWPGGCFADTYHWKDGIGPKDERPEMVNQWWGGVTEDNSFGTHDFLDLCETLGTEPYLAANVGSGTVQEFTEWIQYVNHTGKSPMSDLRKKNHREKAWGVNIWGVGNEAWGCGGNMTPEHYANLYRQYATFMSDWTNSGKMFRIASGANVADYHWTEVLMRDIPKNLIEGVALHSYSFVTWEKKGSSTKFDEQQYFTTMQTALKMEELVTKHTEIMDKYDPAKKIALIVDEWGGWYDVEEGTNPGFLYQQNTMRDAMIAGTTLNIFNNHSDRVRMANLAQTVNVLQAVILTKGDKMILTPTYHVMHLYKVHQDAKLIPIKVASPDYKFGDKTLPAISASASAKDGKTHISLVNIHSTDKITTEINLESLKLKNFTAKIISSGKLQDHNTFENPNAITEKEFKDFKFKNGTLSVTLPPFSVVVLEGK</sequence>
<feature type="domain" description="Alpha-L-arabinofuranosidase C-terminal" evidence="9">
    <location>
        <begin position="320"/>
        <end position="509"/>
    </location>
</feature>
<evidence type="ECO:0000256" key="8">
    <source>
        <dbReference type="SAM" id="SignalP"/>
    </source>
</evidence>
<dbReference type="Gene3D" id="3.20.20.80">
    <property type="entry name" value="Glycosidases"/>
    <property type="match status" value="1"/>
</dbReference>
<dbReference type="SUPFAM" id="SSF51445">
    <property type="entry name" value="(Trans)glycosidases"/>
    <property type="match status" value="1"/>
</dbReference>
<dbReference type="InterPro" id="IPR013780">
    <property type="entry name" value="Glyco_hydro_b"/>
</dbReference>
<feature type="signal peptide" evidence="8">
    <location>
        <begin position="1"/>
        <end position="23"/>
    </location>
</feature>
<dbReference type="Pfam" id="PF06964">
    <property type="entry name" value="Alpha-L-AF_C"/>
    <property type="match status" value="1"/>
</dbReference>
<dbReference type="OrthoDB" id="9758333at2"/>
<evidence type="ECO:0000259" key="9">
    <source>
        <dbReference type="SMART" id="SM00813"/>
    </source>
</evidence>
<dbReference type="Pfam" id="PF22848">
    <property type="entry name" value="ASD1_dom"/>
    <property type="match status" value="1"/>
</dbReference>
<keyword evidence="8" id="KW-0732">Signal</keyword>
<dbReference type="PANTHER" id="PTHR43576:SF2">
    <property type="entry name" value="INTRACELLULAR EXO-ALPHA-L-ARABINOFURANOSIDASE 2"/>
    <property type="match status" value="1"/>
</dbReference>
<dbReference type="PANTHER" id="PTHR43576">
    <property type="entry name" value="ALPHA-L-ARABINOFURANOSIDASE C-RELATED"/>
    <property type="match status" value="1"/>
</dbReference>
<evidence type="ECO:0000256" key="6">
    <source>
        <dbReference type="ARBA" id="ARBA00023277"/>
    </source>
</evidence>
<evidence type="ECO:0000256" key="5">
    <source>
        <dbReference type="ARBA" id="ARBA00022801"/>
    </source>
</evidence>
<organism evidence="10 11">
    <name type="scientific">Flavobacterium zepuense</name>
    <dbReference type="NCBI Taxonomy" id="2593302"/>
    <lineage>
        <taxon>Bacteria</taxon>
        <taxon>Pseudomonadati</taxon>
        <taxon>Bacteroidota</taxon>
        <taxon>Flavobacteriia</taxon>
        <taxon>Flavobacteriales</taxon>
        <taxon>Flavobacteriaceae</taxon>
        <taxon>Flavobacterium</taxon>
    </lineage>
</organism>
<comment type="catalytic activity">
    <reaction evidence="1">
        <text>Hydrolysis of terminal non-reducing alpha-L-arabinofuranoside residues in alpha-L-arabinosides.</text>
        <dbReference type="EC" id="3.2.1.55"/>
    </reaction>
</comment>
<dbReference type="InterPro" id="IPR010720">
    <property type="entry name" value="Alpha-L-AF_C"/>
</dbReference>
<dbReference type="GO" id="GO:0000272">
    <property type="term" value="P:polysaccharide catabolic process"/>
    <property type="evidence" value="ECO:0007669"/>
    <property type="project" value="TreeGrafter"/>
</dbReference>
<gene>
    <name evidence="10" type="ORF">FMM05_09525</name>
</gene>
<keyword evidence="7" id="KW-0326">Glycosidase</keyword>
<evidence type="ECO:0000256" key="4">
    <source>
        <dbReference type="ARBA" id="ARBA00012670"/>
    </source>
</evidence>
<feature type="chain" id="PRO_5021733827" description="non-reducing end alpha-L-arabinofuranosidase" evidence="8">
    <location>
        <begin position="24"/>
        <end position="516"/>
    </location>
</feature>
<dbReference type="EC" id="3.2.1.55" evidence="4"/>
<accession>A0A552V350</accession>
<keyword evidence="5" id="KW-0378">Hydrolase</keyword>
<dbReference type="EMBL" id="VJVZ01000005">
    <property type="protein sequence ID" value="TRW24888.1"/>
    <property type="molecule type" value="Genomic_DNA"/>
</dbReference>
<proteinExistence type="inferred from homology"/>
<protein>
    <recommendedName>
        <fullName evidence="4">non-reducing end alpha-L-arabinofuranosidase</fullName>
        <ecNumber evidence="4">3.2.1.55</ecNumber>
    </recommendedName>
</protein>
<dbReference type="SMART" id="SM00813">
    <property type="entry name" value="Alpha-L-AF_C"/>
    <property type="match status" value="1"/>
</dbReference>
<keyword evidence="11" id="KW-1185">Reference proteome</keyword>
<evidence type="ECO:0000256" key="3">
    <source>
        <dbReference type="ARBA" id="ARBA00011165"/>
    </source>
</evidence>
<reference evidence="10 11" key="1">
    <citation type="submission" date="2019-07" db="EMBL/GenBank/DDBJ databases">
        <title>Flavobacterium sp. nov., isolated from glacier ice.</title>
        <authorList>
            <person name="Liu Q."/>
            <person name="Xin Y.-H."/>
        </authorList>
    </citation>
    <scope>NUCLEOTIDE SEQUENCE [LARGE SCALE GENOMIC DNA]</scope>
    <source>
        <strain evidence="10 11">ZT4R6</strain>
    </source>
</reference>
<evidence type="ECO:0000256" key="1">
    <source>
        <dbReference type="ARBA" id="ARBA00001462"/>
    </source>
</evidence>
<dbReference type="GO" id="GO:0046556">
    <property type="term" value="F:alpha-L-arabinofuranosidase activity"/>
    <property type="evidence" value="ECO:0007669"/>
    <property type="project" value="UniProtKB-EC"/>
</dbReference>
<comment type="similarity">
    <text evidence="2">Belongs to the glycosyl hydrolase 51 family.</text>
</comment>
<evidence type="ECO:0000256" key="7">
    <source>
        <dbReference type="ARBA" id="ARBA00023295"/>
    </source>
</evidence>